<sequence>MVARTLLTLAAVLTATVLAATTAAVAQEKACGQFCQHCVDELGIPRDAAGAPQFKKSPVSKASFRECIARSAPNGGVHHGGNGKRAGAR</sequence>
<dbReference type="Proteomes" id="UP000286997">
    <property type="component" value="Unassembled WGS sequence"/>
</dbReference>
<comment type="caution">
    <text evidence="2">The sequence shown here is derived from an EMBL/GenBank/DDBJ whole genome shotgun (WGS) entry which is preliminary data.</text>
</comment>
<feature type="chain" id="PRO_5018586683" evidence="1">
    <location>
        <begin position="27"/>
        <end position="89"/>
    </location>
</feature>
<accession>A0A3S2YNR5</accession>
<evidence type="ECO:0000313" key="3">
    <source>
        <dbReference type="Proteomes" id="UP000286997"/>
    </source>
</evidence>
<dbReference type="AlphaFoldDB" id="A0A3S2YNR5"/>
<evidence type="ECO:0000313" key="2">
    <source>
        <dbReference type="EMBL" id="RVU15794.1"/>
    </source>
</evidence>
<proteinExistence type="predicted"/>
<evidence type="ECO:0000256" key="1">
    <source>
        <dbReference type="SAM" id="SignalP"/>
    </source>
</evidence>
<keyword evidence="3" id="KW-1185">Reference proteome</keyword>
<protein>
    <submittedName>
        <fullName evidence="2">Uncharacterized protein</fullName>
    </submittedName>
</protein>
<keyword evidence="1" id="KW-0732">Signal</keyword>
<dbReference type="RefSeq" id="WP_127731858.1">
    <property type="nucleotide sequence ID" value="NZ_SACP01000019.1"/>
</dbReference>
<organism evidence="2 3">
    <name type="scientific">Methylobacterium oryzihabitans</name>
    <dbReference type="NCBI Taxonomy" id="2499852"/>
    <lineage>
        <taxon>Bacteria</taxon>
        <taxon>Pseudomonadati</taxon>
        <taxon>Pseudomonadota</taxon>
        <taxon>Alphaproteobacteria</taxon>
        <taxon>Hyphomicrobiales</taxon>
        <taxon>Methylobacteriaceae</taxon>
        <taxon>Methylobacterium</taxon>
    </lineage>
</organism>
<gene>
    <name evidence="2" type="ORF">EOE48_18535</name>
</gene>
<dbReference type="EMBL" id="SACP01000019">
    <property type="protein sequence ID" value="RVU15794.1"/>
    <property type="molecule type" value="Genomic_DNA"/>
</dbReference>
<name>A0A3S2YNR5_9HYPH</name>
<reference evidence="2 3" key="1">
    <citation type="submission" date="2019-01" db="EMBL/GenBank/DDBJ databases">
        <authorList>
            <person name="Chen W.-M."/>
        </authorList>
    </citation>
    <scope>NUCLEOTIDE SEQUENCE [LARGE SCALE GENOMIC DNA]</scope>
    <source>
        <strain evidence="2 3">TER-1</strain>
    </source>
</reference>
<feature type="signal peptide" evidence="1">
    <location>
        <begin position="1"/>
        <end position="26"/>
    </location>
</feature>